<dbReference type="OrthoDB" id="2098326at2759"/>
<proteinExistence type="inferred from homology"/>
<dbReference type="InterPro" id="IPR036282">
    <property type="entry name" value="Glutathione-S-Trfase_C_sf"/>
</dbReference>
<reference evidence="3 4" key="1">
    <citation type="submission" date="2018-11" db="EMBL/GenBank/DDBJ databases">
        <title>Genome sequence of Apiotrichum porosum DSM 27194.</title>
        <authorList>
            <person name="Aliyu H."/>
            <person name="Gorte O."/>
            <person name="Ochsenreither K."/>
        </authorList>
    </citation>
    <scope>NUCLEOTIDE SEQUENCE [LARGE SCALE GENOMIC DNA]</scope>
    <source>
        <strain evidence="3 4">DSM 27194</strain>
    </source>
</reference>
<keyword evidence="4" id="KW-1185">Reference proteome</keyword>
<dbReference type="Proteomes" id="UP000279236">
    <property type="component" value="Unassembled WGS sequence"/>
</dbReference>
<dbReference type="PANTHER" id="PTHR44051">
    <property type="entry name" value="GLUTATHIONE S-TRANSFERASE-RELATED"/>
    <property type="match status" value="1"/>
</dbReference>
<dbReference type="Pfam" id="PF02798">
    <property type="entry name" value="GST_N"/>
    <property type="match status" value="1"/>
</dbReference>
<dbReference type="AlphaFoldDB" id="A0A427Y0R0"/>
<accession>A0A427Y0R0</accession>
<dbReference type="PANTHER" id="PTHR44051:SF9">
    <property type="entry name" value="GLUTATHIONE S-TRANSFERASE 1"/>
    <property type="match status" value="1"/>
</dbReference>
<name>A0A427Y0R0_9TREE</name>
<dbReference type="EMBL" id="RSCE01000003">
    <property type="protein sequence ID" value="RSH84744.1"/>
    <property type="molecule type" value="Genomic_DNA"/>
</dbReference>
<dbReference type="GeneID" id="39590811"/>
<dbReference type="PROSITE" id="PS50404">
    <property type="entry name" value="GST_NTER"/>
    <property type="match status" value="1"/>
</dbReference>
<comment type="caution">
    <text evidence="3">The sequence shown here is derived from an EMBL/GenBank/DDBJ whole genome shotgun (WGS) entry which is preliminary data.</text>
</comment>
<dbReference type="InterPro" id="IPR036249">
    <property type="entry name" value="Thioredoxin-like_sf"/>
</dbReference>
<evidence type="ECO:0000313" key="3">
    <source>
        <dbReference type="EMBL" id="RSH84744.1"/>
    </source>
</evidence>
<dbReference type="RefSeq" id="XP_028478192.1">
    <property type="nucleotide sequence ID" value="XM_028621740.1"/>
</dbReference>
<gene>
    <name evidence="3" type="ORF">EHS24_006268</name>
</gene>
<evidence type="ECO:0000256" key="1">
    <source>
        <dbReference type="ARBA" id="ARBA00007409"/>
    </source>
</evidence>
<dbReference type="SUPFAM" id="SSF52833">
    <property type="entry name" value="Thioredoxin-like"/>
    <property type="match status" value="1"/>
</dbReference>
<dbReference type="InterPro" id="IPR004045">
    <property type="entry name" value="Glutathione_S-Trfase_N"/>
</dbReference>
<feature type="domain" description="GST N-terminal" evidence="2">
    <location>
        <begin position="1"/>
        <end position="81"/>
    </location>
</feature>
<comment type="similarity">
    <text evidence="1">Belongs to the GST superfamily.</text>
</comment>
<dbReference type="STRING" id="105984.A0A427Y0R0"/>
<organism evidence="3 4">
    <name type="scientific">Apiotrichum porosum</name>
    <dbReference type="NCBI Taxonomy" id="105984"/>
    <lineage>
        <taxon>Eukaryota</taxon>
        <taxon>Fungi</taxon>
        <taxon>Dikarya</taxon>
        <taxon>Basidiomycota</taxon>
        <taxon>Agaricomycotina</taxon>
        <taxon>Tremellomycetes</taxon>
        <taxon>Trichosporonales</taxon>
        <taxon>Trichosporonaceae</taxon>
        <taxon>Apiotrichum</taxon>
    </lineage>
</organism>
<dbReference type="SUPFAM" id="SSF47616">
    <property type="entry name" value="GST C-terminal domain-like"/>
    <property type="match status" value="1"/>
</dbReference>
<evidence type="ECO:0000313" key="4">
    <source>
        <dbReference type="Proteomes" id="UP000279236"/>
    </source>
</evidence>
<dbReference type="CDD" id="cd03046">
    <property type="entry name" value="GST_N_GTT1_like"/>
    <property type="match status" value="1"/>
</dbReference>
<protein>
    <recommendedName>
        <fullName evidence="2">GST N-terminal domain-containing protein</fullName>
    </recommendedName>
</protein>
<dbReference type="Gene3D" id="3.40.30.10">
    <property type="entry name" value="Glutaredoxin"/>
    <property type="match status" value="1"/>
</dbReference>
<sequence length="233" mass="25855">MAVVVHHLNVSRSERIPWVLEELSVPYQVQVHYRDANHQAPKTLWQVNPLGKAPCITIDGKLLTESGVIVHTLLNSFPNPTSGVETTTSPQSNFWNHFSEGSLMSILQGRRVAQMSAAEIAKQAASPEEAKGAQKVSRWFGAYSKRSLGPMLEQVELFLAANKNFSGNSEKLGEGDFMMGWALMLLAPPTGQRPFPLGPATEDYIKRIRSRPAYKRALERMDAEEKGQRGAKL</sequence>
<evidence type="ECO:0000259" key="2">
    <source>
        <dbReference type="PROSITE" id="PS50404"/>
    </source>
</evidence>